<dbReference type="Proteomes" id="UP001634747">
    <property type="component" value="Unassembled WGS sequence"/>
</dbReference>
<protein>
    <recommendedName>
        <fullName evidence="3">DUF1795 domain-containing protein</fullName>
    </recommendedName>
</protein>
<name>A0ABW9KNX0_9BACT</name>
<proteinExistence type="predicted"/>
<sequence>MGTPPFGPFAQQPAAAPAWVPYLNLVHGVRMDYPNTWMTQEQATPFTFVAWFGSPQQGPQDPFQENLTVTVQPVFAGTTLDGIVQTWQTMAMQARIQVAESGPSTLAGQQAFRALCQTPPQPPAGQPNRVLLFAFLLGNRACTVAYTGQSSHFDQFLPTVQQMLATLQVH</sequence>
<accession>A0ABW9KNX0</accession>
<organism evidence="1 2">
    <name type="scientific">Terriglobus aquaticus</name>
    <dbReference type="NCBI Taxonomy" id="940139"/>
    <lineage>
        <taxon>Bacteria</taxon>
        <taxon>Pseudomonadati</taxon>
        <taxon>Acidobacteriota</taxon>
        <taxon>Terriglobia</taxon>
        <taxon>Terriglobales</taxon>
        <taxon>Acidobacteriaceae</taxon>
        <taxon>Terriglobus</taxon>
    </lineage>
</organism>
<reference evidence="1 2" key="1">
    <citation type="submission" date="2024-12" db="EMBL/GenBank/DDBJ databases">
        <authorList>
            <person name="Lee Y."/>
        </authorList>
    </citation>
    <scope>NUCLEOTIDE SEQUENCE [LARGE SCALE GENOMIC DNA]</scope>
    <source>
        <strain evidence="1 2">03SUJ4</strain>
    </source>
</reference>
<gene>
    <name evidence="1" type="ORF">ACK2TP_17075</name>
</gene>
<keyword evidence="2" id="KW-1185">Reference proteome</keyword>
<evidence type="ECO:0008006" key="3">
    <source>
        <dbReference type="Google" id="ProtNLM"/>
    </source>
</evidence>
<evidence type="ECO:0000313" key="1">
    <source>
        <dbReference type="EMBL" id="MFN2977487.1"/>
    </source>
</evidence>
<dbReference type="EMBL" id="JBJYXY010000001">
    <property type="protein sequence ID" value="MFN2977487.1"/>
    <property type="molecule type" value="Genomic_DNA"/>
</dbReference>
<comment type="caution">
    <text evidence="1">The sequence shown here is derived from an EMBL/GenBank/DDBJ whole genome shotgun (WGS) entry which is preliminary data.</text>
</comment>
<dbReference type="RefSeq" id="WP_263414352.1">
    <property type="nucleotide sequence ID" value="NZ_BAABBH010000001.1"/>
</dbReference>
<dbReference type="Gene3D" id="3.40.1000.10">
    <property type="entry name" value="Mog1/PsbP, alpha/beta/alpha sandwich"/>
    <property type="match status" value="1"/>
</dbReference>
<evidence type="ECO:0000313" key="2">
    <source>
        <dbReference type="Proteomes" id="UP001634747"/>
    </source>
</evidence>